<dbReference type="EMBL" id="CAJNOL010004157">
    <property type="protein sequence ID" value="CAF1582250.1"/>
    <property type="molecule type" value="Genomic_DNA"/>
</dbReference>
<evidence type="ECO:0000313" key="3">
    <source>
        <dbReference type="Proteomes" id="UP000663854"/>
    </source>
</evidence>
<accession>A0A815F3W7</accession>
<dbReference type="Proteomes" id="UP000663870">
    <property type="component" value="Unassembled WGS sequence"/>
</dbReference>
<protein>
    <submittedName>
        <fullName evidence="1">Uncharacterized protein</fullName>
    </submittedName>
</protein>
<reference evidence="1" key="1">
    <citation type="submission" date="2021-02" db="EMBL/GenBank/DDBJ databases">
        <authorList>
            <person name="Nowell W R."/>
        </authorList>
    </citation>
    <scope>NUCLEOTIDE SEQUENCE</scope>
</reference>
<proteinExistence type="predicted"/>
<comment type="caution">
    <text evidence="1">The sequence shown here is derived from an EMBL/GenBank/DDBJ whole genome shotgun (WGS) entry which is preliminary data.</text>
</comment>
<sequence>MSSTTEYVDFQFFINIPGGIERNLHPPYVFKYMRYSLDPRNKKKQIINQKKLLIYAIPIEVHLRYKTAQSKNDGYKFSLTITDNNGIKLKPNLPINLSKTDQMKMHQSKMLNTFFMKILNNEEESDDEDDDKDISF</sequence>
<name>A0A815F3W7_9BILA</name>
<evidence type="ECO:0000313" key="2">
    <source>
        <dbReference type="EMBL" id="CAF1582250.1"/>
    </source>
</evidence>
<dbReference type="AlphaFoldDB" id="A0A815F3W7"/>
<keyword evidence="4" id="KW-1185">Reference proteome</keyword>
<organism evidence="1 3">
    <name type="scientific">Rotaria sordida</name>
    <dbReference type="NCBI Taxonomy" id="392033"/>
    <lineage>
        <taxon>Eukaryota</taxon>
        <taxon>Metazoa</taxon>
        <taxon>Spiralia</taxon>
        <taxon>Gnathifera</taxon>
        <taxon>Rotifera</taxon>
        <taxon>Eurotatoria</taxon>
        <taxon>Bdelloidea</taxon>
        <taxon>Philodinida</taxon>
        <taxon>Philodinidae</taxon>
        <taxon>Rotaria</taxon>
    </lineage>
</organism>
<evidence type="ECO:0000313" key="4">
    <source>
        <dbReference type="Proteomes" id="UP000663870"/>
    </source>
</evidence>
<gene>
    <name evidence="2" type="ORF">JXQ802_LOCUS46342</name>
    <name evidence="1" type="ORF">PYM288_LOCUS30576</name>
</gene>
<evidence type="ECO:0000313" key="1">
    <source>
        <dbReference type="EMBL" id="CAF1314282.1"/>
    </source>
</evidence>
<dbReference type="Proteomes" id="UP000663854">
    <property type="component" value="Unassembled WGS sequence"/>
</dbReference>
<dbReference type="EMBL" id="CAJNOH010002880">
    <property type="protein sequence ID" value="CAF1314282.1"/>
    <property type="molecule type" value="Genomic_DNA"/>
</dbReference>